<gene>
    <name evidence="2" type="ORF">AF333_26735</name>
    <name evidence="3" type="ORF">SAMN04487909_12412</name>
</gene>
<sequence length="294" mass="33476">MKKITLLAVLLSVLLLLAGCTGGRTIIVGTQTFTETKILGYMYKYLIEDQSDINVKVKTDLLSTPFIINAMKENEIQMGTVYTGEIYNGWFPVEPTKDPKKTLAQAKQGFNKYHGIMWMDPLGFENTYAFTVRKDVAEKYNLKKISDLQSLAQNMKLGVDTSWLERKNDGYKAFTKTYGLSFGQVYPMEINLVYTAVESKDVDIVLAYSSDPRIKEFNLVTLEDDRKFFPPYLASTIMLNEALKQYPEIERAVKPLQGKIDLDTIRTLNAKVDLEKKDPQAVAEEYLKQQGLLK</sequence>
<accession>A0A0D1VCD4</accession>
<proteinExistence type="predicted"/>
<evidence type="ECO:0000313" key="2">
    <source>
        <dbReference type="EMBL" id="KON93253.1"/>
    </source>
</evidence>
<evidence type="ECO:0000313" key="5">
    <source>
        <dbReference type="Proteomes" id="UP000182836"/>
    </source>
</evidence>
<dbReference type="PROSITE" id="PS51257">
    <property type="entry name" value="PROKAR_LIPOPROTEIN"/>
    <property type="match status" value="1"/>
</dbReference>
<dbReference type="Gene3D" id="3.40.190.10">
    <property type="entry name" value="Periplasmic binding protein-like II"/>
    <property type="match status" value="1"/>
</dbReference>
<name>A0A0D1VCD4_ANEMI</name>
<protein>
    <submittedName>
        <fullName evidence="2">Glycine/betaine ABC transporter substrate-binding protein</fullName>
    </submittedName>
    <submittedName>
        <fullName evidence="3">Osmoprotectant transport system substrate-binding protein</fullName>
    </submittedName>
</protein>
<evidence type="ECO:0000313" key="4">
    <source>
        <dbReference type="Proteomes" id="UP000037269"/>
    </source>
</evidence>
<dbReference type="Proteomes" id="UP000182836">
    <property type="component" value="Unassembled WGS sequence"/>
</dbReference>
<reference evidence="2 4" key="1">
    <citation type="submission" date="2015-07" db="EMBL/GenBank/DDBJ databases">
        <title>Fjat-14205 dsm 2895.</title>
        <authorList>
            <person name="Liu B."/>
            <person name="Wang J."/>
            <person name="Zhu Y."/>
            <person name="Liu G."/>
            <person name="Chen Q."/>
            <person name="Chen Z."/>
            <person name="Lan J."/>
            <person name="Che J."/>
            <person name="Ge C."/>
            <person name="Shi H."/>
            <person name="Pan Z."/>
            <person name="Liu X."/>
        </authorList>
    </citation>
    <scope>NUCLEOTIDE SEQUENCE [LARGE SCALE GENOMIC DNA]</scope>
    <source>
        <strain evidence="2 4">DSM 2895</strain>
    </source>
</reference>
<dbReference type="PATRIC" id="fig|47500.12.peg.883"/>
<feature type="domain" description="ABC-type glycine betaine transport system substrate-binding" evidence="1">
    <location>
        <begin position="25"/>
        <end position="289"/>
    </location>
</feature>
<dbReference type="GO" id="GO:0022857">
    <property type="term" value="F:transmembrane transporter activity"/>
    <property type="evidence" value="ECO:0007669"/>
    <property type="project" value="InterPro"/>
</dbReference>
<evidence type="ECO:0000313" key="3">
    <source>
        <dbReference type="EMBL" id="SDJ65655.1"/>
    </source>
</evidence>
<dbReference type="OrthoDB" id="9801163at2"/>
<dbReference type="EMBL" id="FNED01000024">
    <property type="protein sequence ID" value="SDJ65655.1"/>
    <property type="molecule type" value="Genomic_DNA"/>
</dbReference>
<organism evidence="2 4">
    <name type="scientific">Aneurinibacillus migulanus</name>
    <name type="common">Bacillus migulanus</name>
    <dbReference type="NCBI Taxonomy" id="47500"/>
    <lineage>
        <taxon>Bacteria</taxon>
        <taxon>Bacillati</taxon>
        <taxon>Bacillota</taxon>
        <taxon>Bacilli</taxon>
        <taxon>Bacillales</taxon>
        <taxon>Paenibacillaceae</taxon>
        <taxon>Aneurinibacillus group</taxon>
        <taxon>Aneurinibacillus</taxon>
    </lineage>
</organism>
<dbReference type="STRING" id="47500.AF333_26735"/>
<dbReference type="GO" id="GO:0043190">
    <property type="term" value="C:ATP-binding cassette (ABC) transporter complex"/>
    <property type="evidence" value="ECO:0007669"/>
    <property type="project" value="InterPro"/>
</dbReference>
<dbReference type="AlphaFoldDB" id="A0A0D1VCD4"/>
<dbReference type="Gene3D" id="3.40.190.120">
    <property type="entry name" value="Osmoprotection protein (prox), domain 2"/>
    <property type="match status" value="1"/>
</dbReference>
<evidence type="ECO:0000259" key="1">
    <source>
        <dbReference type="Pfam" id="PF04069"/>
    </source>
</evidence>
<dbReference type="Proteomes" id="UP000037269">
    <property type="component" value="Unassembled WGS sequence"/>
</dbReference>
<dbReference type="Pfam" id="PF04069">
    <property type="entry name" value="OpuAC"/>
    <property type="match status" value="1"/>
</dbReference>
<reference evidence="3 5" key="2">
    <citation type="submission" date="2016-10" db="EMBL/GenBank/DDBJ databases">
        <authorList>
            <person name="de Groot N.N."/>
        </authorList>
    </citation>
    <scope>NUCLEOTIDE SEQUENCE [LARGE SCALE GENOMIC DNA]</scope>
    <source>
        <strain evidence="3 5">DSM 2895</strain>
    </source>
</reference>
<keyword evidence="4" id="KW-1185">Reference proteome</keyword>
<dbReference type="EMBL" id="LGUG01000005">
    <property type="protein sequence ID" value="KON93253.1"/>
    <property type="molecule type" value="Genomic_DNA"/>
</dbReference>
<dbReference type="SUPFAM" id="SSF53850">
    <property type="entry name" value="Periplasmic binding protein-like II"/>
    <property type="match status" value="1"/>
</dbReference>
<dbReference type="InterPro" id="IPR007210">
    <property type="entry name" value="ABC_Gly_betaine_transp_sub-bd"/>
</dbReference>
<dbReference type="RefSeq" id="WP_043065365.1">
    <property type="nucleotide sequence ID" value="NZ_BJOA01000080.1"/>
</dbReference>
<dbReference type="GeneID" id="42308725"/>